<evidence type="ECO:0000256" key="6">
    <source>
        <dbReference type="ARBA" id="ARBA00022989"/>
    </source>
</evidence>
<reference evidence="10" key="1">
    <citation type="submission" date="2020-10" db="EMBL/GenBank/DDBJ databases">
        <authorList>
            <person name="Gilroy R."/>
        </authorList>
    </citation>
    <scope>NUCLEOTIDE SEQUENCE</scope>
    <source>
        <strain evidence="10">1370</strain>
    </source>
</reference>
<keyword evidence="7 9" id="KW-0472">Membrane</keyword>
<evidence type="ECO:0000256" key="8">
    <source>
        <dbReference type="SAM" id="MobiDB-lite"/>
    </source>
</evidence>
<evidence type="ECO:0000313" key="10">
    <source>
        <dbReference type="EMBL" id="HIV10277.1"/>
    </source>
</evidence>
<feature type="transmembrane region" description="Helical" evidence="9">
    <location>
        <begin position="39"/>
        <end position="63"/>
    </location>
</feature>
<feature type="transmembrane region" description="Helical" evidence="9">
    <location>
        <begin position="292"/>
        <end position="313"/>
    </location>
</feature>
<evidence type="ECO:0000256" key="2">
    <source>
        <dbReference type="ARBA" id="ARBA00009773"/>
    </source>
</evidence>
<gene>
    <name evidence="10" type="ORF">IAD28_01080</name>
</gene>
<keyword evidence="5 9" id="KW-0812">Transmembrane</keyword>
<feature type="transmembrane region" description="Helical" evidence="9">
    <location>
        <begin position="265"/>
        <end position="286"/>
    </location>
</feature>
<proteinExistence type="inferred from homology"/>
<evidence type="ECO:0000313" key="11">
    <source>
        <dbReference type="Proteomes" id="UP000823960"/>
    </source>
</evidence>
<organism evidence="10 11">
    <name type="scientific">Candidatus Faeciplasma avium</name>
    <dbReference type="NCBI Taxonomy" id="2840798"/>
    <lineage>
        <taxon>Bacteria</taxon>
        <taxon>Bacillati</taxon>
        <taxon>Bacillota</taxon>
        <taxon>Clostridia</taxon>
        <taxon>Eubacteriales</taxon>
        <taxon>Oscillospiraceae</taxon>
        <taxon>Oscillospiraceae incertae sedis</taxon>
        <taxon>Candidatus Faeciplasma</taxon>
    </lineage>
</organism>
<dbReference type="InterPro" id="IPR002549">
    <property type="entry name" value="AI-2E-like"/>
</dbReference>
<dbReference type="GO" id="GO:0005886">
    <property type="term" value="C:plasma membrane"/>
    <property type="evidence" value="ECO:0007669"/>
    <property type="project" value="UniProtKB-SubCell"/>
</dbReference>
<evidence type="ECO:0000256" key="3">
    <source>
        <dbReference type="ARBA" id="ARBA00022448"/>
    </source>
</evidence>
<dbReference type="EMBL" id="DVOL01000012">
    <property type="protein sequence ID" value="HIV10277.1"/>
    <property type="molecule type" value="Genomic_DNA"/>
</dbReference>
<dbReference type="PANTHER" id="PTHR21716:SF53">
    <property type="entry name" value="PERMEASE PERM-RELATED"/>
    <property type="match status" value="1"/>
</dbReference>
<dbReference type="Pfam" id="PF01594">
    <property type="entry name" value="AI-2E_transport"/>
    <property type="match status" value="1"/>
</dbReference>
<dbReference type="PANTHER" id="PTHR21716">
    <property type="entry name" value="TRANSMEMBRANE PROTEIN"/>
    <property type="match status" value="1"/>
</dbReference>
<protein>
    <submittedName>
        <fullName evidence="10">AI-2E family transporter</fullName>
    </submittedName>
</protein>
<evidence type="ECO:0000256" key="4">
    <source>
        <dbReference type="ARBA" id="ARBA00022475"/>
    </source>
</evidence>
<name>A0A9D1NP87_9FIRM</name>
<evidence type="ECO:0000256" key="5">
    <source>
        <dbReference type="ARBA" id="ARBA00022692"/>
    </source>
</evidence>
<feature type="transmembrane region" description="Helical" evidence="9">
    <location>
        <begin position="84"/>
        <end position="109"/>
    </location>
</feature>
<dbReference type="AlphaFoldDB" id="A0A9D1NP87"/>
<comment type="caution">
    <text evidence="10">The sequence shown here is derived from an EMBL/GenBank/DDBJ whole genome shotgun (WGS) entry which is preliminary data.</text>
</comment>
<comment type="subcellular location">
    <subcellularLocation>
        <location evidence="1">Cell membrane</location>
        <topology evidence="1">Multi-pass membrane protein</topology>
    </subcellularLocation>
</comment>
<comment type="similarity">
    <text evidence="2">Belongs to the autoinducer-2 exporter (AI-2E) (TC 2.A.86) family.</text>
</comment>
<feature type="transmembrane region" description="Helical" evidence="9">
    <location>
        <begin position="235"/>
        <end position="258"/>
    </location>
</feature>
<feature type="transmembrane region" description="Helical" evidence="9">
    <location>
        <begin position="181"/>
        <end position="200"/>
    </location>
</feature>
<evidence type="ECO:0000256" key="9">
    <source>
        <dbReference type="SAM" id="Phobius"/>
    </source>
</evidence>
<sequence length="413" mass="45633">MKVFNDKKYNKIFKYCFAFVMLTLVIIVVIFQWDIVKSLVSSISHIFSPVIWGMVIAFIMNPIMKKTEGFLNRRVFKKRPAPRVARAIGVVCASVIFIAAIAAIILSVIPELISNIPGIYDGLMNEALPQAESWIVKILDDNPSIANVVTNQLDELTRNLGQLINGLVPQLRNLLTSVLDFANSVKNFFFGFILAIYFLFSKELLQAQAKRIIVALFSEKTYHSIFSITSNTNHAFLSFIYGKILDSLLIGLLCGLFMMIFKMPYAMLIAIIIGTTNIIPVFGPFIGAIPSAVLVLIADPGKVIWFILFIIALQQLDANVIEPKILGNKIGLSSFWVLFAILICGGLFGVVGMIIGVPLFAVIFDTINSIVETRLRRKNMPTDNSYYSMPGVSIGSADSGEDALPDGLEDSDS</sequence>
<dbReference type="GO" id="GO:0055085">
    <property type="term" value="P:transmembrane transport"/>
    <property type="evidence" value="ECO:0007669"/>
    <property type="project" value="TreeGrafter"/>
</dbReference>
<keyword evidence="3" id="KW-0813">Transport</keyword>
<accession>A0A9D1NP87</accession>
<keyword evidence="6 9" id="KW-1133">Transmembrane helix</keyword>
<feature type="transmembrane region" description="Helical" evidence="9">
    <location>
        <begin position="12"/>
        <end position="33"/>
    </location>
</feature>
<feature type="region of interest" description="Disordered" evidence="8">
    <location>
        <begin position="391"/>
        <end position="413"/>
    </location>
</feature>
<evidence type="ECO:0000256" key="7">
    <source>
        <dbReference type="ARBA" id="ARBA00023136"/>
    </source>
</evidence>
<reference evidence="10" key="2">
    <citation type="journal article" date="2021" name="PeerJ">
        <title>Extensive microbial diversity within the chicken gut microbiome revealed by metagenomics and culture.</title>
        <authorList>
            <person name="Gilroy R."/>
            <person name="Ravi A."/>
            <person name="Getino M."/>
            <person name="Pursley I."/>
            <person name="Horton D.L."/>
            <person name="Alikhan N.F."/>
            <person name="Baker D."/>
            <person name="Gharbi K."/>
            <person name="Hall N."/>
            <person name="Watson M."/>
            <person name="Adriaenssens E.M."/>
            <person name="Foster-Nyarko E."/>
            <person name="Jarju S."/>
            <person name="Secka A."/>
            <person name="Antonio M."/>
            <person name="Oren A."/>
            <person name="Chaudhuri R.R."/>
            <person name="La Ragione R."/>
            <person name="Hildebrand F."/>
            <person name="Pallen M.J."/>
        </authorList>
    </citation>
    <scope>NUCLEOTIDE SEQUENCE</scope>
    <source>
        <strain evidence="10">1370</strain>
    </source>
</reference>
<dbReference type="Proteomes" id="UP000823960">
    <property type="component" value="Unassembled WGS sequence"/>
</dbReference>
<evidence type="ECO:0000256" key="1">
    <source>
        <dbReference type="ARBA" id="ARBA00004651"/>
    </source>
</evidence>
<feature type="compositionally biased region" description="Acidic residues" evidence="8">
    <location>
        <begin position="399"/>
        <end position="413"/>
    </location>
</feature>
<keyword evidence="4" id="KW-1003">Cell membrane</keyword>
<feature type="transmembrane region" description="Helical" evidence="9">
    <location>
        <begin position="334"/>
        <end position="364"/>
    </location>
</feature>